<protein>
    <submittedName>
        <fullName evidence="1">Serine/threonine protein phosphatase</fullName>
    </submittedName>
</protein>
<sequence length="375" mass="41244">MLGKKKRSGAAVSAAAVQTSAFSNHPFAHLGGFSNLGLNNRVFRSLRESVPIIDAAVLKIIRLMNDFTFETGNEPVDRQMNSFFENICVGGNQTGISAFVSTYMSDLLTYGSAVGEMIADGSGFYALYNGELNALEVKRAKNGLDIEFFNSGKKLPRQELILFSALNPEPGSIMGTSLLKGLPFICDVLLTIYNTIGENWEHAGNLRYAVTYKPADSDTDAGVARERAQQICRAWQDAMSSKDTVKDFVAVGDVSVKVIGADNNVLSSEVPVRQLMEQIVAKTGLPPYMLGLSWSTTERMSRQQADMLTTELEAYRKIITPVLVKIARKYLEINSVYLPVAVKWENITLQDETELAQARLYDAQAQNLLKEGADE</sequence>
<proteinExistence type="predicted"/>
<organism evidence="1 2">
    <name type="scientific">Candidatus Eubacterium faecipullorum</name>
    <dbReference type="NCBI Taxonomy" id="2838571"/>
    <lineage>
        <taxon>Bacteria</taxon>
        <taxon>Bacillati</taxon>
        <taxon>Bacillota</taxon>
        <taxon>Clostridia</taxon>
        <taxon>Eubacteriales</taxon>
        <taxon>Eubacteriaceae</taxon>
        <taxon>Eubacterium</taxon>
    </lineage>
</organism>
<name>A0A9D1RD24_9FIRM</name>
<gene>
    <name evidence="1" type="ORF">IAA48_03925</name>
</gene>
<dbReference type="Proteomes" id="UP000824205">
    <property type="component" value="Unassembled WGS sequence"/>
</dbReference>
<comment type="caution">
    <text evidence="1">The sequence shown here is derived from an EMBL/GenBank/DDBJ whole genome shotgun (WGS) entry which is preliminary data.</text>
</comment>
<dbReference type="EMBL" id="DXGE01000016">
    <property type="protein sequence ID" value="HIW85624.1"/>
    <property type="molecule type" value="Genomic_DNA"/>
</dbReference>
<evidence type="ECO:0000313" key="2">
    <source>
        <dbReference type="Proteomes" id="UP000824205"/>
    </source>
</evidence>
<accession>A0A9D1RD24</accession>
<reference evidence="1" key="2">
    <citation type="submission" date="2021-04" db="EMBL/GenBank/DDBJ databases">
        <authorList>
            <person name="Gilroy R."/>
        </authorList>
    </citation>
    <scope>NUCLEOTIDE SEQUENCE</scope>
    <source>
        <strain evidence="1">421</strain>
    </source>
</reference>
<dbReference type="AlphaFoldDB" id="A0A9D1RD24"/>
<evidence type="ECO:0000313" key="1">
    <source>
        <dbReference type="EMBL" id="HIW85624.1"/>
    </source>
</evidence>
<reference evidence="1" key="1">
    <citation type="journal article" date="2021" name="PeerJ">
        <title>Extensive microbial diversity within the chicken gut microbiome revealed by metagenomics and culture.</title>
        <authorList>
            <person name="Gilroy R."/>
            <person name="Ravi A."/>
            <person name="Getino M."/>
            <person name="Pursley I."/>
            <person name="Horton D.L."/>
            <person name="Alikhan N.F."/>
            <person name="Baker D."/>
            <person name="Gharbi K."/>
            <person name="Hall N."/>
            <person name="Watson M."/>
            <person name="Adriaenssens E.M."/>
            <person name="Foster-Nyarko E."/>
            <person name="Jarju S."/>
            <person name="Secka A."/>
            <person name="Antonio M."/>
            <person name="Oren A."/>
            <person name="Chaudhuri R.R."/>
            <person name="La Ragione R."/>
            <person name="Hildebrand F."/>
            <person name="Pallen M.J."/>
        </authorList>
    </citation>
    <scope>NUCLEOTIDE SEQUENCE</scope>
    <source>
        <strain evidence="1">421</strain>
    </source>
</reference>